<organism evidence="10 11">
    <name type="scientific">Aquimarina celericrescens</name>
    <dbReference type="NCBI Taxonomy" id="1964542"/>
    <lineage>
        <taxon>Bacteria</taxon>
        <taxon>Pseudomonadati</taxon>
        <taxon>Bacteroidota</taxon>
        <taxon>Flavobacteriia</taxon>
        <taxon>Flavobacteriales</taxon>
        <taxon>Flavobacteriaceae</taxon>
        <taxon>Aquimarina</taxon>
    </lineage>
</organism>
<evidence type="ECO:0000256" key="2">
    <source>
        <dbReference type="ARBA" id="ARBA00022676"/>
    </source>
</evidence>
<dbReference type="InterPro" id="IPR001173">
    <property type="entry name" value="Glyco_trans_2-like"/>
</dbReference>
<dbReference type="PANTHER" id="PTHR48090:SF3">
    <property type="entry name" value="UNDECAPRENYL-PHOSPHATE 4-DEOXY-4-FORMAMIDO-L-ARABINOSE TRANSFERASE"/>
    <property type="match status" value="1"/>
</dbReference>
<evidence type="ECO:0000259" key="9">
    <source>
        <dbReference type="Pfam" id="PF00535"/>
    </source>
</evidence>
<name>A0ABW5AW92_9FLAO</name>
<evidence type="ECO:0000256" key="6">
    <source>
        <dbReference type="ARBA" id="ARBA00022989"/>
    </source>
</evidence>
<sequence length="305" mass="34891">MKLSIVSPVYKAENVVQLLVGRIEKSIQKITEDYEIILVDDGSPDNSWGVVREIAKINPKVIGIKLSRNFGQHYAITAGLEKTQGEWVVVMDCDLQDQPEEIEKLYAKTKEGYDVVLARRKERKDNFLKKLSSIIFYKLLSFFTDTRQDRLVANFGIYHNKVIESILNMGDIIRVFPIMVQWVGFCQTSIDVAHSKRTIGKSTYNFSKLFKLAINIFLTFSNKPLILTVRFGLLISFFSVIVGFVYLYRYFTYGVSVPGYTSLILSIWFLAGIIIFSIGILGLYVGKVFDTSKKRPTFIIDEIIK</sequence>
<evidence type="ECO:0000256" key="8">
    <source>
        <dbReference type="SAM" id="Phobius"/>
    </source>
</evidence>
<keyword evidence="4 8" id="KW-0812">Transmembrane</keyword>
<evidence type="ECO:0000313" key="11">
    <source>
        <dbReference type="Proteomes" id="UP001597344"/>
    </source>
</evidence>
<dbReference type="Proteomes" id="UP001597344">
    <property type="component" value="Unassembled WGS sequence"/>
</dbReference>
<accession>A0ABW5AW92</accession>
<gene>
    <name evidence="10" type="ORF">ACFSJT_05445</name>
</gene>
<feature type="domain" description="Glycosyltransferase 2-like" evidence="9">
    <location>
        <begin position="4"/>
        <end position="162"/>
    </location>
</feature>
<keyword evidence="6 8" id="KW-1133">Transmembrane helix</keyword>
<evidence type="ECO:0000256" key="4">
    <source>
        <dbReference type="ARBA" id="ARBA00022692"/>
    </source>
</evidence>
<evidence type="ECO:0000256" key="1">
    <source>
        <dbReference type="ARBA" id="ARBA00022475"/>
    </source>
</evidence>
<dbReference type="EC" id="2.4.-.-" evidence="10"/>
<feature type="transmembrane region" description="Helical" evidence="8">
    <location>
        <begin position="263"/>
        <end position="285"/>
    </location>
</feature>
<dbReference type="PANTHER" id="PTHR48090">
    <property type="entry name" value="UNDECAPRENYL-PHOSPHATE 4-DEOXY-4-FORMAMIDO-L-ARABINOSE TRANSFERASE-RELATED"/>
    <property type="match status" value="1"/>
</dbReference>
<dbReference type="InterPro" id="IPR029044">
    <property type="entry name" value="Nucleotide-diphossugar_trans"/>
</dbReference>
<keyword evidence="5" id="KW-0448">Lipopolysaccharide biosynthesis</keyword>
<dbReference type="CDD" id="cd04187">
    <property type="entry name" value="DPM1_like_bac"/>
    <property type="match status" value="1"/>
</dbReference>
<dbReference type="Gene3D" id="3.90.550.10">
    <property type="entry name" value="Spore Coat Polysaccharide Biosynthesis Protein SpsA, Chain A"/>
    <property type="match status" value="1"/>
</dbReference>
<keyword evidence="3 10" id="KW-0808">Transferase</keyword>
<comment type="caution">
    <text evidence="10">The sequence shown here is derived from an EMBL/GenBank/DDBJ whole genome shotgun (WGS) entry which is preliminary data.</text>
</comment>
<protein>
    <submittedName>
        <fullName evidence="10">Glycosyltransferase family 2 protein</fullName>
        <ecNumber evidence="10">2.4.-.-</ecNumber>
    </submittedName>
</protein>
<keyword evidence="11" id="KW-1185">Reference proteome</keyword>
<proteinExistence type="predicted"/>
<keyword evidence="7 8" id="KW-0472">Membrane</keyword>
<keyword evidence="1" id="KW-1003">Cell membrane</keyword>
<dbReference type="Pfam" id="PF00535">
    <property type="entry name" value="Glycos_transf_2"/>
    <property type="match status" value="1"/>
</dbReference>
<evidence type="ECO:0000256" key="7">
    <source>
        <dbReference type="ARBA" id="ARBA00023136"/>
    </source>
</evidence>
<reference evidence="11" key="1">
    <citation type="journal article" date="2019" name="Int. J. Syst. Evol. Microbiol.">
        <title>The Global Catalogue of Microorganisms (GCM) 10K type strain sequencing project: providing services to taxonomists for standard genome sequencing and annotation.</title>
        <authorList>
            <consortium name="The Broad Institute Genomics Platform"/>
            <consortium name="The Broad Institute Genome Sequencing Center for Infectious Disease"/>
            <person name="Wu L."/>
            <person name="Ma J."/>
        </authorList>
    </citation>
    <scope>NUCLEOTIDE SEQUENCE [LARGE SCALE GENOMIC DNA]</scope>
    <source>
        <strain evidence="11">DT92</strain>
    </source>
</reference>
<feature type="transmembrane region" description="Helical" evidence="8">
    <location>
        <begin position="231"/>
        <end position="251"/>
    </location>
</feature>
<dbReference type="RefSeq" id="WP_378319206.1">
    <property type="nucleotide sequence ID" value="NZ_JBHUHY010000003.1"/>
</dbReference>
<keyword evidence="2 10" id="KW-0328">Glycosyltransferase</keyword>
<dbReference type="SUPFAM" id="SSF53448">
    <property type="entry name" value="Nucleotide-diphospho-sugar transferases"/>
    <property type="match status" value="1"/>
</dbReference>
<dbReference type="InterPro" id="IPR050256">
    <property type="entry name" value="Glycosyltransferase_2"/>
</dbReference>
<evidence type="ECO:0000313" key="10">
    <source>
        <dbReference type="EMBL" id="MFD2186227.1"/>
    </source>
</evidence>
<dbReference type="EMBL" id="JBHUHY010000003">
    <property type="protein sequence ID" value="MFD2186227.1"/>
    <property type="molecule type" value="Genomic_DNA"/>
</dbReference>
<evidence type="ECO:0000256" key="5">
    <source>
        <dbReference type="ARBA" id="ARBA00022985"/>
    </source>
</evidence>
<evidence type="ECO:0000256" key="3">
    <source>
        <dbReference type="ARBA" id="ARBA00022679"/>
    </source>
</evidence>
<dbReference type="GO" id="GO:0016757">
    <property type="term" value="F:glycosyltransferase activity"/>
    <property type="evidence" value="ECO:0007669"/>
    <property type="project" value="UniProtKB-KW"/>
</dbReference>